<evidence type="ECO:0000313" key="2">
    <source>
        <dbReference type="Proteomes" id="UP000265520"/>
    </source>
</evidence>
<dbReference type="EMBL" id="LXQA010432374">
    <property type="protein sequence ID" value="MCI51473.1"/>
    <property type="molecule type" value="Genomic_DNA"/>
</dbReference>
<name>A0A392SRI6_9FABA</name>
<protein>
    <submittedName>
        <fullName evidence="1">Uncharacterized protein</fullName>
    </submittedName>
</protein>
<evidence type="ECO:0000313" key="1">
    <source>
        <dbReference type="EMBL" id="MCI51473.1"/>
    </source>
</evidence>
<dbReference type="AlphaFoldDB" id="A0A392SRI6"/>
<dbReference type="Proteomes" id="UP000265520">
    <property type="component" value="Unassembled WGS sequence"/>
</dbReference>
<organism evidence="1 2">
    <name type="scientific">Trifolium medium</name>
    <dbReference type="NCBI Taxonomy" id="97028"/>
    <lineage>
        <taxon>Eukaryota</taxon>
        <taxon>Viridiplantae</taxon>
        <taxon>Streptophyta</taxon>
        <taxon>Embryophyta</taxon>
        <taxon>Tracheophyta</taxon>
        <taxon>Spermatophyta</taxon>
        <taxon>Magnoliopsida</taxon>
        <taxon>eudicotyledons</taxon>
        <taxon>Gunneridae</taxon>
        <taxon>Pentapetalae</taxon>
        <taxon>rosids</taxon>
        <taxon>fabids</taxon>
        <taxon>Fabales</taxon>
        <taxon>Fabaceae</taxon>
        <taxon>Papilionoideae</taxon>
        <taxon>50 kb inversion clade</taxon>
        <taxon>NPAAA clade</taxon>
        <taxon>Hologalegina</taxon>
        <taxon>IRL clade</taxon>
        <taxon>Trifolieae</taxon>
        <taxon>Trifolium</taxon>
    </lineage>
</organism>
<feature type="non-terminal residue" evidence="1">
    <location>
        <position position="51"/>
    </location>
</feature>
<accession>A0A392SRI6</accession>
<proteinExistence type="predicted"/>
<comment type="caution">
    <text evidence="1">The sequence shown here is derived from an EMBL/GenBank/DDBJ whole genome shotgun (WGS) entry which is preliminary data.</text>
</comment>
<sequence length="51" mass="5562">MGTPSYMYLKFNVDGAHSKKNDFSACGGLLRDTQGDLIQVSTTILATIILR</sequence>
<reference evidence="1 2" key="1">
    <citation type="journal article" date="2018" name="Front. Plant Sci.">
        <title>Red Clover (Trifolium pratense) and Zigzag Clover (T. medium) - A Picture of Genomic Similarities and Differences.</title>
        <authorList>
            <person name="Dluhosova J."/>
            <person name="Istvanek J."/>
            <person name="Nedelnik J."/>
            <person name="Repkova J."/>
        </authorList>
    </citation>
    <scope>NUCLEOTIDE SEQUENCE [LARGE SCALE GENOMIC DNA]</scope>
    <source>
        <strain evidence="2">cv. 10/8</strain>
        <tissue evidence="1">Leaf</tissue>
    </source>
</reference>
<keyword evidence="2" id="KW-1185">Reference proteome</keyword>